<evidence type="ECO:0000313" key="2">
    <source>
        <dbReference type="EMBL" id="GCE30002.1"/>
    </source>
</evidence>
<evidence type="ECO:0000313" key="3">
    <source>
        <dbReference type="Proteomes" id="UP000287171"/>
    </source>
</evidence>
<dbReference type="Proteomes" id="UP000287171">
    <property type="component" value="Unassembled WGS sequence"/>
</dbReference>
<feature type="domain" description="DUF4180" evidence="1">
    <location>
        <begin position="9"/>
        <end position="119"/>
    </location>
</feature>
<proteinExistence type="predicted"/>
<reference evidence="3" key="1">
    <citation type="submission" date="2018-12" db="EMBL/GenBank/DDBJ databases">
        <title>Tengunoibacter tsumagoiensis gen. nov., sp. nov., Dictyobacter kobayashii sp. nov., D. alpinus sp. nov., and D. joshuensis sp. nov. and description of Dictyobacteraceae fam. nov. within the order Ktedonobacterales isolated from Tengu-no-mugimeshi.</title>
        <authorList>
            <person name="Wang C.M."/>
            <person name="Zheng Y."/>
            <person name="Sakai Y."/>
            <person name="Toyoda A."/>
            <person name="Minakuchi Y."/>
            <person name="Abe K."/>
            <person name="Yokota A."/>
            <person name="Yabe S."/>
        </authorList>
    </citation>
    <scope>NUCLEOTIDE SEQUENCE [LARGE SCALE GENOMIC DNA]</scope>
    <source>
        <strain evidence="3">Uno16</strain>
    </source>
</reference>
<dbReference type="EMBL" id="BIFT01000002">
    <property type="protein sequence ID" value="GCE30002.1"/>
    <property type="molecule type" value="Genomic_DNA"/>
</dbReference>
<protein>
    <recommendedName>
        <fullName evidence="1">DUF4180 domain-containing protein</fullName>
    </recommendedName>
</protein>
<comment type="caution">
    <text evidence="2">The sequence shown here is derived from an EMBL/GenBank/DDBJ whole genome shotgun (WGS) entry which is preliminary data.</text>
</comment>
<dbReference type="Pfam" id="PF13788">
    <property type="entry name" value="DUF4180"/>
    <property type="match status" value="1"/>
</dbReference>
<name>A0A402BFE9_9CHLR</name>
<dbReference type="OrthoDB" id="8595425at2"/>
<dbReference type="InterPro" id="IPR025438">
    <property type="entry name" value="DUF4180"/>
</dbReference>
<gene>
    <name evidence="2" type="ORF">KDA_54860</name>
</gene>
<evidence type="ECO:0000259" key="1">
    <source>
        <dbReference type="Pfam" id="PF13788"/>
    </source>
</evidence>
<organism evidence="2 3">
    <name type="scientific">Dictyobacter alpinus</name>
    <dbReference type="NCBI Taxonomy" id="2014873"/>
    <lineage>
        <taxon>Bacteria</taxon>
        <taxon>Bacillati</taxon>
        <taxon>Chloroflexota</taxon>
        <taxon>Ktedonobacteria</taxon>
        <taxon>Ktedonobacterales</taxon>
        <taxon>Dictyobacteraceae</taxon>
        <taxon>Dictyobacter</taxon>
    </lineage>
</organism>
<dbReference type="AlphaFoldDB" id="A0A402BFE9"/>
<keyword evidence="3" id="KW-1185">Reference proteome</keyword>
<sequence length="128" mass="14593">MADTLTTIQGVQMLVCAPDGKKLTGESEAVELIGETMYHGVDWILMPVERLDANFFQLKNRLAGHIIQKFVTYRKRLVILGDISSYVEQSSAFKAFVAETNRGTQIWFLKDLTELAARLEHMQQRECQ</sequence>
<accession>A0A402BFE9</accession>